<feature type="domain" description="HTH araC/xylS-type" evidence="4">
    <location>
        <begin position="242"/>
        <end position="342"/>
    </location>
</feature>
<sequence length="342" mass="38968">MRSKTPLYNERIHAPYKIAALVEVLAEQGITPDMSLKNTGISPTQLHDASALTSVQQYVTVCDNALHLGALPSTPFETGSRLHLSAYGMYGYALMSCLYMRDYFRLGVKFHSLATPTLTIEWSERDGRAVWTFPDELLFHDSREIRRFLLEQQFTQHVTHLQDVFGRPCPPLIAYFSHPAPLYADLYQQYLGCPCVFEHPQSELHYDGVILNQRPHLAHQLSAAVLQQTCDLLVDQARVYKGMAGEVYQRLLKRPGVFPDMDDIAAQLGITARTLRRRLQAENTSFSAILDDIRSSLASEYLKTTQMNTDDISLLLGFTEPTNFRRAFKRWTGKTTSQYRQN</sequence>
<name>A0ABT8ELL9_9BURK</name>
<dbReference type="RefSeq" id="WP_266123576.1">
    <property type="nucleotide sequence ID" value="NZ_JAJHNU010000004.1"/>
</dbReference>
<dbReference type="InterPro" id="IPR018060">
    <property type="entry name" value="HTH_AraC"/>
</dbReference>
<keyword evidence="6" id="KW-1185">Reference proteome</keyword>
<keyword evidence="1" id="KW-0805">Transcription regulation</keyword>
<evidence type="ECO:0000313" key="5">
    <source>
        <dbReference type="EMBL" id="MDN4122196.1"/>
    </source>
</evidence>
<dbReference type="InterPro" id="IPR032687">
    <property type="entry name" value="AraC-type_N"/>
</dbReference>
<evidence type="ECO:0000259" key="4">
    <source>
        <dbReference type="PROSITE" id="PS01124"/>
    </source>
</evidence>
<gene>
    <name evidence="5" type="ORF">LMS43_12955</name>
</gene>
<dbReference type="SMART" id="SM00342">
    <property type="entry name" value="HTH_ARAC"/>
    <property type="match status" value="1"/>
</dbReference>
<proteinExistence type="predicted"/>
<dbReference type="PANTHER" id="PTHR47894">
    <property type="entry name" value="HTH-TYPE TRANSCRIPTIONAL REGULATOR GADX"/>
    <property type="match status" value="1"/>
</dbReference>
<comment type="caution">
    <text evidence="5">The sequence shown here is derived from an EMBL/GenBank/DDBJ whole genome shotgun (WGS) entry which is preliminary data.</text>
</comment>
<evidence type="ECO:0000256" key="3">
    <source>
        <dbReference type="ARBA" id="ARBA00023163"/>
    </source>
</evidence>
<dbReference type="EMBL" id="JAJHNU010000004">
    <property type="protein sequence ID" value="MDN4122196.1"/>
    <property type="molecule type" value="Genomic_DNA"/>
</dbReference>
<reference evidence="5" key="1">
    <citation type="submission" date="2021-11" db="EMBL/GenBank/DDBJ databases">
        <title>Draft genome sequence of Alcaligenes endophyticus type strain CCUG 75668T.</title>
        <authorList>
            <person name="Salva-Serra F."/>
            <person name="Duran R.E."/>
            <person name="Seeger M."/>
            <person name="Moore E.R.B."/>
            <person name="Jaen-Luchoro D."/>
        </authorList>
    </citation>
    <scope>NUCLEOTIDE SEQUENCE</scope>
    <source>
        <strain evidence="5">CCUG 75668</strain>
    </source>
</reference>
<evidence type="ECO:0000313" key="6">
    <source>
        <dbReference type="Proteomes" id="UP001168613"/>
    </source>
</evidence>
<dbReference type="SUPFAM" id="SSF46689">
    <property type="entry name" value="Homeodomain-like"/>
    <property type="match status" value="1"/>
</dbReference>
<dbReference type="Gene3D" id="1.10.10.60">
    <property type="entry name" value="Homeodomain-like"/>
    <property type="match status" value="1"/>
</dbReference>
<dbReference type="PANTHER" id="PTHR47894:SF1">
    <property type="entry name" value="HTH-TYPE TRANSCRIPTIONAL REGULATOR VQSM"/>
    <property type="match status" value="1"/>
</dbReference>
<protein>
    <submittedName>
        <fullName evidence="5">AraC family transcriptional regulator</fullName>
    </submittedName>
</protein>
<dbReference type="Pfam" id="PF12625">
    <property type="entry name" value="Arabinose_bd"/>
    <property type="match status" value="1"/>
</dbReference>
<evidence type="ECO:0000256" key="2">
    <source>
        <dbReference type="ARBA" id="ARBA00023125"/>
    </source>
</evidence>
<evidence type="ECO:0000256" key="1">
    <source>
        <dbReference type="ARBA" id="ARBA00023015"/>
    </source>
</evidence>
<dbReference type="PROSITE" id="PS01124">
    <property type="entry name" value="HTH_ARAC_FAMILY_2"/>
    <property type="match status" value="1"/>
</dbReference>
<keyword evidence="3" id="KW-0804">Transcription</keyword>
<organism evidence="5 6">
    <name type="scientific">Alcaligenes endophyticus</name>
    <dbReference type="NCBI Taxonomy" id="1929088"/>
    <lineage>
        <taxon>Bacteria</taxon>
        <taxon>Pseudomonadati</taxon>
        <taxon>Pseudomonadota</taxon>
        <taxon>Betaproteobacteria</taxon>
        <taxon>Burkholderiales</taxon>
        <taxon>Alcaligenaceae</taxon>
        <taxon>Alcaligenes</taxon>
    </lineage>
</organism>
<keyword evidence="2" id="KW-0238">DNA-binding</keyword>
<dbReference type="Proteomes" id="UP001168613">
    <property type="component" value="Unassembled WGS sequence"/>
</dbReference>
<dbReference type="Pfam" id="PF12833">
    <property type="entry name" value="HTH_18"/>
    <property type="match status" value="1"/>
</dbReference>
<accession>A0ABT8ELL9</accession>
<dbReference type="InterPro" id="IPR009057">
    <property type="entry name" value="Homeodomain-like_sf"/>
</dbReference>